<proteinExistence type="predicted"/>
<sequence length="153" mass="17753">MAERWWFYSQEDMNREERCWHITFQSLSGVKAINFEASVQKSLPHAVLPTNGFKESAKRFGGINVEVHLVTLENDTENEMVYWMVENLKFFVKELVGSVANLEVLNRLMRLKHLESLVLSIRSKLKELPEEMTSMISLRKLLIDGMAITKLPP</sequence>
<organism evidence="1 2">
    <name type="scientific">Pistacia atlantica</name>
    <dbReference type="NCBI Taxonomy" id="434234"/>
    <lineage>
        <taxon>Eukaryota</taxon>
        <taxon>Viridiplantae</taxon>
        <taxon>Streptophyta</taxon>
        <taxon>Embryophyta</taxon>
        <taxon>Tracheophyta</taxon>
        <taxon>Spermatophyta</taxon>
        <taxon>Magnoliopsida</taxon>
        <taxon>eudicotyledons</taxon>
        <taxon>Gunneridae</taxon>
        <taxon>Pentapetalae</taxon>
        <taxon>rosids</taxon>
        <taxon>malvids</taxon>
        <taxon>Sapindales</taxon>
        <taxon>Anacardiaceae</taxon>
        <taxon>Pistacia</taxon>
    </lineage>
</organism>
<keyword evidence="2" id="KW-1185">Reference proteome</keyword>
<gene>
    <name evidence="1" type="ORF">Patl1_06936</name>
</gene>
<evidence type="ECO:0000313" key="1">
    <source>
        <dbReference type="EMBL" id="KAJ0087274.1"/>
    </source>
</evidence>
<accession>A0ACC1AKP6</accession>
<name>A0ACC1AKP6_9ROSI</name>
<comment type="caution">
    <text evidence="1">The sequence shown here is derived from an EMBL/GenBank/DDBJ whole genome shotgun (WGS) entry which is preliminary data.</text>
</comment>
<evidence type="ECO:0000313" key="2">
    <source>
        <dbReference type="Proteomes" id="UP001164250"/>
    </source>
</evidence>
<protein>
    <submittedName>
        <fullName evidence="1">Uncharacterized protein</fullName>
    </submittedName>
</protein>
<dbReference type="Proteomes" id="UP001164250">
    <property type="component" value="Chromosome 10"/>
</dbReference>
<dbReference type="EMBL" id="CM047906">
    <property type="protein sequence ID" value="KAJ0087274.1"/>
    <property type="molecule type" value="Genomic_DNA"/>
</dbReference>
<reference evidence="2" key="1">
    <citation type="journal article" date="2023" name="G3 (Bethesda)">
        <title>Genome assembly and association tests identify interacting loci associated with vigor, precocity, and sex in interspecific pistachio rootstocks.</title>
        <authorList>
            <person name="Palmer W."/>
            <person name="Jacygrad E."/>
            <person name="Sagayaradj S."/>
            <person name="Cavanaugh K."/>
            <person name="Han R."/>
            <person name="Bertier L."/>
            <person name="Beede B."/>
            <person name="Kafkas S."/>
            <person name="Golino D."/>
            <person name="Preece J."/>
            <person name="Michelmore R."/>
        </authorList>
    </citation>
    <scope>NUCLEOTIDE SEQUENCE [LARGE SCALE GENOMIC DNA]</scope>
</reference>